<keyword evidence="4" id="KW-1185">Reference proteome</keyword>
<comment type="similarity">
    <text evidence="1">Belongs to the UPF0045 family.</text>
</comment>
<evidence type="ECO:0000256" key="1">
    <source>
        <dbReference type="ARBA" id="ARBA00010272"/>
    </source>
</evidence>
<reference evidence="3 4" key="1">
    <citation type="submission" date="2020-10" db="EMBL/GenBank/DDBJ databases">
        <authorList>
            <person name="Castelo-Branco R."/>
            <person name="Eusebio N."/>
            <person name="Adriana R."/>
            <person name="Vieira A."/>
            <person name="Brugerolle De Fraissinette N."/>
            <person name="Rezende De Castro R."/>
            <person name="Schneider M.P."/>
            <person name="Vasconcelos V."/>
            <person name="Leao P.N."/>
        </authorList>
    </citation>
    <scope>NUCLEOTIDE SEQUENCE [LARGE SCALE GENOMIC DNA]</scope>
    <source>
        <strain evidence="3 4">LEGE 00031</strain>
    </source>
</reference>
<evidence type="ECO:0000259" key="2">
    <source>
        <dbReference type="Pfam" id="PF01910"/>
    </source>
</evidence>
<dbReference type="NCBIfam" id="TIGR00106">
    <property type="entry name" value="MTH1187 family thiamine-binding protein"/>
    <property type="match status" value="1"/>
</dbReference>
<comment type="caution">
    <text evidence="3">The sequence shown here is derived from an EMBL/GenBank/DDBJ whole genome shotgun (WGS) entry which is preliminary data.</text>
</comment>
<feature type="domain" description="Thiamine-binding protein" evidence="2">
    <location>
        <begin position="25"/>
        <end position="115"/>
    </location>
</feature>
<dbReference type="Gene3D" id="3.30.70.930">
    <property type="match status" value="1"/>
</dbReference>
<dbReference type="SUPFAM" id="SSF89957">
    <property type="entry name" value="MTH1187/YkoF-like"/>
    <property type="match status" value="1"/>
</dbReference>
<dbReference type="InterPro" id="IPR051614">
    <property type="entry name" value="UPF0045_domain"/>
</dbReference>
<gene>
    <name evidence="3" type="ORF">IQ217_05070</name>
</gene>
<dbReference type="InterPro" id="IPR002767">
    <property type="entry name" value="Thiamine_BP"/>
</dbReference>
<sequence length="121" mass="13305">MCQNLGKFEIVVSHYRRVKAMNVIVDLCVVPLGVGVSVGQYVAACQKVLAEAGLKHTMHAYGTNIEGDWDEVFAAVKACHEAVHALGAPRITSSMRFGTRTDRPQTMDEKVKSVETWLENS</sequence>
<proteinExistence type="inferred from homology"/>
<dbReference type="EMBL" id="JADEVV010000010">
    <property type="protein sequence ID" value="MBE9253243.1"/>
    <property type="molecule type" value="Genomic_DNA"/>
</dbReference>
<dbReference type="PANTHER" id="PTHR33777">
    <property type="entry name" value="UPF0045 PROTEIN ECM15"/>
    <property type="match status" value="1"/>
</dbReference>
<dbReference type="Pfam" id="PF01910">
    <property type="entry name" value="Thiamine_BP"/>
    <property type="match status" value="1"/>
</dbReference>
<protein>
    <submittedName>
        <fullName evidence="3">MTH1187 family thiamine-binding protein</fullName>
    </submittedName>
</protein>
<organism evidence="3 4">
    <name type="scientific">Synechocystis salina LEGE 00031</name>
    <dbReference type="NCBI Taxonomy" id="1828736"/>
    <lineage>
        <taxon>Bacteria</taxon>
        <taxon>Bacillati</taxon>
        <taxon>Cyanobacteriota</taxon>
        <taxon>Cyanophyceae</taxon>
        <taxon>Synechococcales</taxon>
        <taxon>Merismopediaceae</taxon>
        <taxon>Synechocystis</taxon>
    </lineage>
</organism>
<dbReference type="InterPro" id="IPR029756">
    <property type="entry name" value="MTH1187/YkoF-like"/>
</dbReference>
<dbReference type="PANTHER" id="PTHR33777:SF1">
    <property type="entry name" value="UPF0045 PROTEIN ECM15"/>
    <property type="match status" value="1"/>
</dbReference>
<name>A0ABR9VPD5_9SYNC</name>
<evidence type="ECO:0000313" key="4">
    <source>
        <dbReference type="Proteomes" id="UP000658720"/>
    </source>
</evidence>
<accession>A0ABR9VPD5</accession>
<dbReference type="RefSeq" id="WP_010871336.1">
    <property type="nucleotide sequence ID" value="NZ_JADEVV010000010.1"/>
</dbReference>
<dbReference type="Proteomes" id="UP000658720">
    <property type="component" value="Unassembled WGS sequence"/>
</dbReference>
<evidence type="ECO:0000313" key="3">
    <source>
        <dbReference type="EMBL" id="MBE9253243.1"/>
    </source>
</evidence>